<name>A0ABU6TTR8_9FABA</name>
<keyword evidence="4" id="KW-1185">Reference proteome</keyword>
<dbReference type="EMBL" id="JASCZI010092371">
    <property type="protein sequence ID" value="MED6152287.1"/>
    <property type="molecule type" value="Genomic_DNA"/>
</dbReference>
<dbReference type="Pfam" id="PF03101">
    <property type="entry name" value="FAR1"/>
    <property type="match status" value="1"/>
</dbReference>
<comment type="caution">
    <text evidence="3">The sequence shown here is derived from an EMBL/GenBank/DDBJ whole genome shotgun (WGS) entry which is preliminary data.</text>
</comment>
<feature type="domain" description="FAR1" evidence="1">
    <location>
        <begin position="13"/>
        <end position="102"/>
    </location>
</feature>
<gene>
    <name evidence="3" type="ORF">PIB30_117201</name>
</gene>
<dbReference type="InterPro" id="IPR058778">
    <property type="entry name" value="HTH_FAR1-11-like"/>
</dbReference>
<evidence type="ECO:0000259" key="2">
    <source>
        <dbReference type="Pfam" id="PF26175"/>
    </source>
</evidence>
<organism evidence="3 4">
    <name type="scientific">Stylosanthes scabra</name>
    <dbReference type="NCBI Taxonomy" id="79078"/>
    <lineage>
        <taxon>Eukaryota</taxon>
        <taxon>Viridiplantae</taxon>
        <taxon>Streptophyta</taxon>
        <taxon>Embryophyta</taxon>
        <taxon>Tracheophyta</taxon>
        <taxon>Spermatophyta</taxon>
        <taxon>Magnoliopsida</taxon>
        <taxon>eudicotyledons</taxon>
        <taxon>Gunneridae</taxon>
        <taxon>Pentapetalae</taxon>
        <taxon>rosids</taxon>
        <taxon>fabids</taxon>
        <taxon>Fabales</taxon>
        <taxon>Fabaceae</taxon>
        <taxon>Papilionoideae</taxon>
        <taxon>50 kb inversion clade</taxon>
        <taxon>dalbergioids sensu lato</taxon>
        <taxon>Dalbergieae</taxon>
        <taxon>Pterocarpus clade</taxon>
        <taxon>Stylosanthes</taxon>
    </lineage>
</organism>
<evidence type="ECO:0000259" key="1">
    <source>
        <dbReference type="Pfam" id="PF03101"/>
    </source>
</evidence>
<dbReference type="PANTHER" id="PTHR47718">
    <property type="entry name" value="OS01G0519700 PROTEIN"/>
    <property type="match status" value="1"/>
</dbReference>
<sequence>MQTEFTDEEDVYHFYKTYAMVHNFAVRLDQVRRDSDGCVVMRQVVCNQEGSRRERVQRGERVRDHHPMTRSKCPAKIRASLDVKNSKWKVVSFYEGHFHDLVDPLNIKMMPEYRNFSAADKAHVKNLYNTGIRTCHIMEYLATQKGGFLNLTFNKKDLYNLITQHIKEKV</sequence>
<dbReference type="Pfam" id="PF26175">
    <property type="entry name" value="HTH_FAR1"/>
    <property type="match status" value="1"/>
</dbReference>
<protein>
    <recommendedName>
        <fullName evidence="5">FAR1 domain-containing protein</fullName>
    </recommendedName>
</protein>
<reference evidence="3 4" key="1">
    <citation type="journal article" date="2023" name="Plants (Basel)">
        <title>Bridging the Gap: Combining Genomics and Transcriptomics Approaches to Understand Stylosanthes scabra, an Orphan Legume from the Brazilian Caatinga.</title>
        <authorList>
            <person name="Ferreira-Neto J.R.C."/>
            <person name="da Silva M.D."/>
            <person name="Binneck E."/>
            <person name="de Melo N.F."/>
            <person name="da Silva R.H."/>
            <person name="de Melo A.L.T.M."/>
            <person name="Pandolfi V."/>
            <person name="Bustamante F.O."/>
            <person name="Brasileiro-Vidal A.C."/>
            <person name="Benko-Iseppon A.M."/>
        </authorList>
    </citation>
    <scope>NUCLEOTIDE SEQUENCE [LARGE SCALE GENOMIC DNA]</scope>
    <source>
        <tissue evidence="3">Leaves</tissue>
    </source>
</reference>
<dbReference type="PANTHER" id="PTHR47718:SF15">
    <property type="entry name" value="PROTEIN FAR1-RELATED SEQUENCE 5-LIKE"/>
    <property type="match status" value="1"/>
</dbReference>
<dbReference type="Proteomes" id="UP001341840">
    <property type="component" value="Unassembled WGS sequence"/>
</dbReference>
<evidence type="ECO:0000313" key="4">
    <source>
        <dbReference type="Proteomes" id="UP001341840"/>
    </source>
</evidence>
<proteinExistence type="predicted"/>
<accession>A0ABU6TTR8</accession>
<dbReference type="InterPro" id="IPR004330">
    <property type="entry name" value="FAR1_DNA_bnd_dom"/>
</dbReference>
<evidence type="ECO:0000313" key="3">
    <source>
        <dbReference type="EMBL" id="MED6152287.1"/>
    </source>
</evidence>
<feature type="domain" description="FAR1-related sequence 11-like HTH-like" evidence="2">
    <location>
        <begin position="117"/>
        <end position="164"/>
    </location>
</feature>
<evidence type="ECO:0008006" key="5">
    <source>
        <dbReference type="Google" id="ProtNLM"/>
    </source>
</evidence>